<keyword evidence="8 9" id="KW-0472">Membrane</keyword>
<dbReference type="InterPro" id="IPR011527">
    <property type="entry name" value="ABC1_TM_dom"/>
</dbReference>
<evidence type="ECO:0000256" key="9">
    <source>
        <dbReference type="SAM" id="Phobius"/>
    </source>
</evidence>
<feature type="transmembrane region" description="Helical" evidence="9">
    <location>
        <begin position="32"/>
        <end position="51"/>
    </location>
</feature>
<dbReference type="GO" id="GO:0016020">
    <property type="term" value="C:membrane"/>
    <property type="evidence" value="ECO:0007669"/>
    <property type="project" value="UniProtKB-SubCell"/>
</dbReference>
<protein>
    <submittedName>
        <fullName evidence="12">20876_t:CDS:1</fullName>
    </submittedName>
</protein>
<dbReference type="PROSITE" id="PS50893">
    <property type="entry name" value="ABC_TRANSPORTER_2"/>
    <property type="match status" value="2"/>
</dbReference>
<dbReference type="Gene3D" id="3.40.50.300">
    <property type="entry name" value="P-loop containing nucleotide triphosphate hydrolases"/>
    <property type="match status" value="3"/>
</dbReference>
<dbReference type="PANTHER" id="PTHR24223:SF353">
    <property type="entry name" value="ABC TRANSPORTER ATP-BINDING PROTEIN_PERMEASE VMR1-RELATED"/>
    <property type="match status" value="1"/>
</dbReference>
<evidence type="ECO:0000256" key="7">
    <source>
        <dbReference type="ARBA" id="ARBA00022989"/>
    </source>
</evidence>
<name>A0A9N8WLG7_9GLOM</name>
<dbReference type="Gene3D" id="1.20.1560.10">
    <property type="entry name" value="ABC transporter type 1, transmembrane domain"/>
    <property type="match status" value="2"/>
</dbReference>
<dbReference type="GO" id="GO:0016887">
    <property type="term" value="F:ATP hydrolysis activity"/>
    <property type="evidence" value="ECO:0007669"/>
    <property type="project" value="InterPro"/>
</dbReference>
<evidence type="ECO:0000256" key="5">
    <source>
        <dbReference type="ARBA" id="ARBA00022741"/>
    </source>
</evidence>
<feature type="transmembrane region" description="Helical" evidence="9">
    <location>
        <begin position="827"/>
        <end position="852"/>
    </location>
</feature>
<keyword evidence="6" id="KW-0067">ATP-binding</keyword>
<dbReference type="GO" id="GO:0005524">
    <property type="term" value="F:ATP binding"/>
    <property type="evidence" value="ECO:0007669"/>
    <property type="project" value="UniProtKB-KW"/>
</dbReference>
<keyword evidence="5" id="KW-0547">Nucleotide-binding</keyword>
<comment type="subcellular location">
    <subcellularLocation>
        <location evidence="1">Membrane</location>
    </subcellularLocation>
</comment>
<evidence type="ECO:0000259" key="10">
    <source>
        <dbReference type="PROSITE" id="PS50893"/>
    </source>
</evidence>
<dbReference type="Pfam" id="PF00664">
    <property type="entry name" value="ABC_membrane"/>
    <property type="match status" value="2"/>
</dbReference>
<feature type="domain" description="ABC transporter" evidence="10">
    <location>
        <begin position="412"/>
        <end position="642"/>
    </location>
</feature>
<evidence type="ECO:0000256" key="4">
    <source>
        <dbReference type="ARBA" id="ARBA00022737"/>
    </source>
</evidence>
<feature type="transmembrane region" description="Helical" evidence="9">
    <location>
        <begin position="141"/>
        <end position="163"/>
    </location>
</feature>
<feature type="transmembrane region" description="Helical" evidence="9">
    <location>
        <begin position="341"/>
        <end position="358"/>
    </location>
</feature>
<dbReference type="InterPro" id="IPR027417">
    <property type="entry name" value="P-loop_NTPase"/>
</dbReference>
<dbReference type="AlphaFoldDB" id="A0A9N8WLG7"/>
<organism evidence="12 13">
    <name type="scientific">Dentiscutata erythropus</name>
    <dbReference type="NCBI Taxonomy" id="1348616"/>
    <lineage>
        <taxon>Eukaryota</taxon>
        <taxon>Fungi</taxon>
        <taxon>Fungi incertae sedis</taxon>
        <taxon>Mucoromycota</taxon>
        <taxon>Glomeromycotina</taxon>
        <taxon>Glomeromycetes</taxon>
        <taxon>Diversisporales</taxon>
        <taxon>Gigasporaceae</taxon>
        <taxon>Dentiscutata</taxon>
    </lineage>
</organism>
<feature type="transmembrane region" description="Helical" evidence="9">
    <location>
        <begin position="317"/>
        <end position="335"/>
    </location>
</feature>
<dbReference type="SMART" id="SM00382">
    <property type="entry name" value="AAA"/>
    <property type="match status" value="2"/>
</dbReference>
<dbReference type="InterPro" id="IPR017871">
    <property type="entry name" value="ABC_transporter-like_CS"/>
</dbReference>
<dbReference type="SUPFAM" id="SSF52540">
    <property type="entry name" value="P-loop containing nucleoside triphosphate hydrolases"/>
    <property type="match status" value="2"/>
</dbReference>
<dbReference type="InterPro" id="IPR003593">
    <property type="entry name" value="AAA+_ATPase"/>
</dbReference>
<dbReference type="PROSITE" id="PS00211">
    <property type="entry name" value="ABC_TRANSPORTER_1"/>
    <property type="match status" value="1"/>
</dbReference>
<dbReference type="PROSITE" id="PS50929">
    <property type="entry name" value="ABC_TM1F"/>
    <property type="match status" value="2"/>
</dbReference>
<evidence type="ECO:0000313" key="12">
    <source>
        <dbReference type="EMBL" id="CAG8493537.1"/>
    </source>
</evidence>
<dbReference type="InterPro" id="IPR036640">
    <property type="entry name" value="ABC1_TM_sf"/>
</dbReference>
<dbReference type="InterPro" id="IPR050173">
    <property type="entry name" value="ABC_transporter_C-like"/>
</dbReference>
<evidence type="ECO:0000256" key="6">
    <source>
        <dbReference type="ARBA" id="ARBA00022840"/>
    </source>
</evidence>
<dbReference type="SUPFAM" id="SSF90123">
    <property type="entry name" value="ABC transporter transmembrane region"/>
    <property type="match status" value="2"/>
</dbReference>
<keyword evidence="2" id="KW-0813">Transport</keyword>
<proteinExistence type="predicted"/>
<feature type="transmembrane region" description="Helical" evidence="9">
    <location>
        <begin position="858"/>
        <end position="878"/>
    </location>
</feature>
<feature type="transmembrane region" description="Helical" evidence="9">
    <location>
        <begin position="183"/>
        <end position="202"/>
    </location>
</feature>
<dbReference type="Proteomes" id="UP000789405">
    <property type="component" value="Unassembled WGS sequence"/>
</dbReference>
<comment type="caution">
    <text evidence="12">The sequence shown here is derived from an EMBL/GenBank/DDBJ whole genome shotgun (WGS) entry which is preliminary data.</text>
</comment>
<keyword evidence="3 9" id="KW-0812">Transmembrane</keyword>
<dbReference type="GO" id="GO:0140359">
    <property type="term" value="F:ABC-type transporter activity"/>
    <property type="evidence" value="ECO:0007669"/>
    <property type="project" value="InterPro"/>
</dbReference>
<evidence type="ECO:0000259" key="11">
    <source>
        <dbReference type="PROSITE" id="PS50929"/>
    </source>
</evidence>
<dbReference type="Pfam" id="PF00005">
    <property type="entry name" value="ABC_tran"/>
    <property type="match status" value="2"/>
</dbReference>
<feature type="domain" description="ABC transporter" evidence="10">
    <location>
        <begin position="1037"/>
        <end position="1252"/>
    </location>
</feature>
<dbReference type="EMBL" id="CAJVPY010000820">
    <property type="protein sequence ID" value="CAG8493537.1"/>
    <property type="molecule type" value="Genomic_DNA"/>
</dbReference>
<gene>
    <name evidence="12" type="ORF">DERYTH_LOCUS2536</name>
</gene>
<dbReference type="OrthoDB" id="6500128at2759"/>
<dbReference type="CDD" id="cd03250">
    <property type="entry name" value="ABCC_MRP_domain1"/>
    <property type="match status" value="1"/>
</dbReference>
<evidence type="ECO:0000256" key="2">
    <source>
        <dbReference type="ARBA" id="ARBA00022448"/>
    </source>
</evidence>
<feature type="non-terminal residue" evidence="12">
    <location>
        <position position="1275"/>
    </location>
</feature>
<feature type="domain" description="ABC transmembrane type-1" evidence="11">
    <location>
        <begin position="253"/>
        <end position="377"/>
    </location>
</feature>
<reference evidence="12" key="1">
    <citation type="submission" date="2021-06" db="EMBL/GenBank/DDBJ databases">
        <authorList>
            <person name="Kallberg Y."/>
            <person name="Tangrot J."/>
            <person name="Rosling A."/>
        </authorList>
    </citation>
    <scope>NUCLEOTIDE SEQUENCE</scope>
    <source>
        <strain evidence="12">MA453B</strain>
    </source>
</reference>
<feature type="domain" description="ABC transmembrane type-1" evidence="11">
    <location>
        <begin position="721"/>
        <end position="1000"/>
    </location>
</feature>
<dbReference type="PANTHER" id="PTHR24223">
    <property type="entry name" value="ATP-BINDING CASSETTE SUB-FAMILY C"/>
    <property type="match status" value="1"/>
</dbReference>
<keyword evidence="7 9" id="KW-1133">Transmembrane helix</keyword>
<evidence type="ECO:0000256" key="3">
    <source>
        <dbReference type="ARBA" id="ARBA00022692"/>
    </source>
</evidence>
<keyword evidence="4" id="KW-0677">Repeat</keyword>
<keyword evidence="13" id="KW-1185">Reference proteome</keyword>
<evidence type="ECO:0000256" key="1">
    <source>
        <dbReference type="ARBA" id="ARBA00004370"/>
    </source>
</evidence>
<evidence type="ECO:0000313" key="13">
    <source>
        <dbReference type="Proteomes" id="UP000789405"/>
    </source>
</evidence>
<dbReference type="CDD" id="cd18604">
    <property type="entry name" value="ABC_6TM_VMR1_D2_like"/>
    <property type="match status" value="1"/>
</dbReference>
<evidence type="ECO:0000256" key="8">
    <source>
        <dbReference type="ARBA" id="ARBA00023136"/>
    </source>
</evidence>
<accession>A0A9N8WLG7</accession>
<sequence>AYVKSVNRRVSLNESTNYKIQKDISNGRKVDAIRLIISITIWLHLVCLALIRRQDSHEIHCACWLMAWVRNLSPEMDASLCSRFMFLWIFPLIIKGFRSTLTMNDVFELPNFLKTENIIKMCKISPNSIFLSLCISSWKGLFVQFIFAMIWTFVYSIAPPYFLEKVLLYIQGYSDINGETRTIGYLYVFFLFVGTVIPDLCFQQASYIGQQLSIKYRAVIIDRIYQTTMFLNDDEKNKAGMITDLMDSDVQKVSSLARNFFYNLMAATDKRVGLLGELLQAIRVVKLYVMEDYFRCKIMDARDEELKKLNNYMIKRICMRTSWTILTFLMMLLSFFWHTKILGNTMTSSVAFTALILFKNLRRILNEMPSILVSIIQARVSISRIKKFLREFESDRKVFESNRINFDYGNDIRFENATLEWSNNDSHMTNGLNKFIWTNLNVCFRYGKLSLIYGPTGCGKTGLLKALLGEIKCIDGNLFSPKIGEVAYAAQTVWLQNGTIRENILFGLEYEVGRFSKVLRMCALEEEVLKFGDKEIGENGIALSSGQKQRIALARAIYSQHKVLILDDFLSAVDLHITKYIFEQCLTSDLMKNRTRILVTHNKDLCYGAAMAVFMKDGKIEKIETIDYPINELLGHESLEIDFESNSANSIDIESSNIENDIKLIKEETKAEGMVKLSVYKTYILTSDFWIKQWADSYDLYEPTCEICSYLGASSKLADDLSFIVGNIISTETSSNNSSLNHHSMSYRFDNVDYYLWVYTSAGLFTILLATCRTYCIFHGSLTASKELHTAMLNKILSTTIRFYDTTPIGRIINRFSKDLEIIDQILCLNVMTFIYSCMSAAALVIFAAIGINIEFKFLMACIFIATLYIIIGALYIYTSRDLKRLESVSRSPIYTAFDDTITGISTIRAFGAEERLRKKMWSLIDDNNRPWMLNWACNQWLHTHASVAGGLFGLAIGAIIINDLSADTSSGLAGLILVNTVGFSRNVIDTIIAYTVMEMNMNAVERVHDYLILEEEQKISENPGLLPEEWPANGEIEVINIEARYSSNDPPVLKGISFHVYPRQKIGIIGRTGSGKSTLLESFMRLLKSTSGQIIIDGVDISTVNLFDLRNRLTIIPQNPILFSDSLRDNLEGYLKKHDELEFFDALKRVQINEPSTYISQRNTDENFKLFIPDTVIDKGGMNLNYDARCKIEKMIREEFEDSTLLYITHHLETIIEFDKILVLENGNIAEFDRPDILLETPNSKFRKMCEKSGDFAKLYEKAKLNNDHSSDNT</sequence>
<dbReference type="InterPro" id="IPR003439">
    <property type="entry name" value="ABC_transporter-like_ATP-bd"/>
</dbReference>